<dbReference type="EMBL" id="BTGU01000028">
    <property type="protein sequence ID" value="GMN48329.1"/>
    <property type="molecule type" value="Genomic_DNA"/>
</dbReference>
<keyword evidence="2" id="KW-1185">Reference proteome</keyword>
<dbReference type="Proteomes" id="UP001187192">
    <property type="component" value="Unassembled WGS sequence"/>
</dbReference>
<gene>
    <name evidence="1" type="ORF">TIFTF001_017508</name>
</gene>
<accession>A0AA88A2E2</accession>
<evidence type="ECO:0000313" key="2">
    <source>
        <dbReference type="Proteomes" id="UP001187192"/>
    </source>
</evidence>
<comment type="caution">
    <text evidence="1">The sequence shown here is derived from an EMBL/GenBank/DDBJ whole genome shotgun (WGS) entry which is preliminary data.</text>
</comment>
<name>A0AA88A2E2_FICCA</name>
<proteinExistence type="predicted"/>
<protein>
    <submittedName>
        <fullName evidence="1">Uncharacterized protein</fullName>
    </submittedName>
</protein>
<reference evidence="1" key="1">
    <citation type="submission" date="2023-07" db="EMBL/GenBank/DDBJ databases">
        <title>draft genome sequence of fig (Ficus carica).</title>
        <authorList>
            <person name="Takahashi T."/>
            <person name="Nishimura K."/>
        </authorList>
    </citation>
    <scope>NUCLEOTIDE SEQUENCE</scope>
</reference>
<sequence length="79" mass="9171">MIANLSGTLQQAIWWPKDVLTQTRRRRLRLARRVNEHETMKISPEKTKTYPGERRSERLLEELLAMSSSSLHVVGEVAL</sequence>
<dbReference type="AlphaFoldDB" id="A0AA88A2E2"/>
<organism evidence="1 2">
    <name type="scientific">Ficus carica</name>
    <name type="common">Common fig</name>
    <dbReference type="NCBI Taxonomy" id="3494"/>
    <lineage>
        <taxon>Eukaryota</taxon>
        <taxon>Viridiplantae</taxon>
        <taxon>Streptophyta</taxon>
        <taxon>Embryophyta</taxon>
        <taxon>Tracheophyta</taxon>
        <taxon>Spermatophyta</taxon>
        <taxon>Magnoliopsida</taxon>
        <taxon>eudicotyledons</taxon>
        <taxon>Gunneridae</taxon>
        <taxon>Pentapetalae</taxon>
        <taxon>rosids</taxon>
        <taxon>fabids</taxon>
        <taxon>Rosales</taxon>
        <taxon>Moraceae</taxon>
        <taxon>Ficeae</taxon>
        <taxon>Ficus</taxon>
    </lineage>
</organism>
<evidence type="ECO:0000313" key="1">
    <source>
        <dbReference type="EMBL" id="GMN48329.1"/>
    </source>
</evidence>